<name>A0ABD2PQ62_9PLAT</name>
<accession>A0ABD2PQ62</accession>
<evidence type="ECO:0000313" key="3">
    <source>
        <dbReference type="Proteomes" id="UP001626550"/>
    </source>
</evidence>
<sequence length="245" mass="27668">MLLLDLVSVFPINYTCVNTGLPFKSCDSQGDACMTICHTALQASETPGFPRLVLHGAPPVALMDSMEPVGLVHGFFVKPGTKPPPQSCTNACQFQAHHVLLQNNPVIAGCALNYAASVMNVLSTILDVPLRYPLQRIDRQARYYIWDFIIPDLNKDERKFLLHSTKSSENIVYRYAIFLFNMNLTVFRAYFGMSTSHEIATLNNLKSLIEQRLLFTPPNKKTVFSQLLNCYREKEHTNAKQEILL</sequence>
<dbReference type="Proteomes" id="UP001626550">
    <property type="component" value="Unassembled WGS sequence"/>
</dbReference>
<dbReference type="EMBL" id="JBJKFK010006314">
    <property type="protein sequence ID" value="KAL3307866.1"/>
    <property type="molecule type" value="Genomic_DNA"/>
</dbReference>
<keyword evidence="1" id="KW-0175">Coiled coil</keyword>
<organism evidence="2 3">
    <name type="scientific">Cichlidogyrus casuarinus</name>
    <dbReference type="NCBI Taxonomy" id="1844966"/>
    <lineage>
        <taxon>Eukaryota</taxon>
        <taxon>Metazoa</taxon>
        <taxon>Spiralia</taxon>
        <taxon>Lophotrochozoa</taxon>
        <taxon>Platyhelminthes</taxon>
        <taxon>Monogenea</taxon>
        <taxon>Monopisthocotylea</taxon>
        <taxon>Dactylogyridea</taxon>
        <taxon>Ancyrocephalidae</taxon>
        <taxon>Cichlidogyrus</taxon>
    </lineage>
</organism>
<evidence type="ECO:0000256" key="1">
    <source>
        <dbReference type="ARBA" id="ARBA00023054"/>
    </source>
</evidence>
<evidence type="ECO:0000313" key="2">
    <source>
        <dbReference type="EMBL" id="KAL3307866.1"/>
    </source>
</evidence>
<proteinExistence type="predicted"/>
<gene>
    <name evidence="2" type="ORF">Ciccas_013611</name>
</gene>
<dbReference type="PANTHER" id="PTHR15157:SF5">
    <property type="entry name" value="UV RADIATION RESISTANCE-ASSOCIATED GENE PROTEIN"/>
    <property type="match status" value="1"/>
</dbReference>
<dbReference type="AlphaFoldDB" id="A0ABD2PQ62"/>
<protein>
    <submittedName>
        <fullName evidence="2">Uncharacterized protein</fullName>
    </submittedName>
</protein>
<keyword evidence="3" id="KW-1185">Reference proteome</keyword>
<comment type="caution">
    <text evidence="2">The sequence shown here is derived from an EMBL/GenBank/DDBJ whole genome shotgun (WGS) entry which is preliminary data.</text>
</comment>
<dbReference type="PANTHER" id="PTHR15157">
    <property type="entry name" value="UV RADIATION RESISTANCE-ASSOCIATED GENE PROTEIN"/>
    <property type="match status" value="1"/>
</dbReference>
<reference evidence="2 3" key="1">
    <citation type="submission" date="2024-11" db="EMBL/GenBank/DDBJ databases">
        <title>Adaptive evolution of stress response genes in parasites aligns with host niche diversity.</title>
        <authorList>
            <person name="Hahn C."/>
            <person name="Resl P."/>
        </authorList>
    </citation>
    <scope>NUCLEOTIDE SEQUENCE [LARGE SCALE GENOMIC DNA]</scope>
    <source>
        <strain evidence="2">EGGRZ-B1_66</strain>
        <tissue evidence="2">Body</tissue>
    </source>
</reference>